<feature type="region of interest" description="Disordered" evidence="1">
    <location>
        <begin position="129"/>
        <end position="166"/>
    </location>
</feature>
<feature type="region of interest" description="Disordered" evidence="1">
    <location>
        <begin position="1"/>
        <end position="103"/>
    </location>
</feature>
<dbReference type="Proteomes" id="UP000797356">
    <property type="component" value="Chromosome 10"/>
</dbReference>
<comment type="caution">
    <text evidence="2">The sequence shown here is derived from an EMBL/GenBank/DDBJ whole genome shotgun (WGS) entry which is preliminary data.</text>
</comment>
<dbReference type="EMBL" id="CM017881">
    <property type="protein sequence ID" value="KAG1362367.1"/>
    <property type="molecule type" value="Genomic_DNA"/>
</dbReference>
<reference evidence="2" key="2">
    <citation type="submission" date="2019-07" db="EMBL/GenBank/DDBJ databases">
        <authorList>
            <person name="Yang Y."/>
            <person name="Bocs S."/>
            <person name="Baudouin L."/>
        </authorList>
    </citation>
    <scope>NUCLEOTIDE SEQUENCE</scope>
    <source>
        <tissue evidence="2">Spear leaf of Hainan Tall coconut</tissue>
    </source>
</reference>
<reference evidence="2" key="1">
    <citation type="journal article" date="2017" name="Gigascience">
        <title>The genome draft of coconut (Cocos nucifera).</title>
        <authorList>
            <person name="Xiao Y."/>
            <person name="Xu P."/>
            <person name="Fan H."/>
            <person name="Baudouin L."/>
            <person name="Xia W."/>
            <person name="Bocs S."/>
            <person name="Xu J."/>
            <person name="Li Q."/>
            <person name="Guo A."/>
            <person name="Zhou L."/>
            <person name="Li J."/>
            <person name="Wu Y."/>
            <person name="Ma Z."/>
            <person name="Armero A."/>
            <person name="Issali A.E."/>
            <person name="Liu N."/>
            <person name="Peng M."/>
            <person name="Yang Y."/>
        </authorList>
    </citation>
    <scope>NUCLEOTIDE SEQUENCE</scope>
    <source>
        <tissue evidence="2">Spear leaf of Hainan Tall coconut</tissue>
    </source>
</reference>
<evidence type="ECO:0000256" key="1">
    <source>
        <dbReference type="SAM" id="MobiDB-lite"/>
    </source>
</evidence>
<accession>A0A8K0N8E3</accession>
<organism evidence="2 3">
    <name type="scientific">Cocos nucifera</name>
    <name type="common">Coconut palm</name>
    <dbReference type="NCBI Taxonomy" id="13894"/>
    <lineage>
        <taxon>Eukaryota</taxon>
        <taxon>Viridiplantae</taxon>
        <taxon>Streptophyta</taxon>
        <taxon>Embryophyta</taxon>
        <taxon>Tracheophyta</taxon>
        <taxon>Spermatophyta</taxon>
        <taxon>Magnoliopsida</taxon>
        <taxon>Liliopsida</taxon>
        <taxon>Arecaceae</taxon>
        <taxon>Arecoideae</taxon>
        <taxon>Cocoseae</taxon>
        <taxon>Attaleinae</taxon>
        <taxon>Cocos</taxon>
    </lineage>
</organism>
<name>A0A8K0N8E3_COCNU</name>
<feature type="compositionally biased region" description="Basic and acidic residues" evidence="1">
    <location>
        <begin position="129"/>
        <end position="149"/>
    </location>
</feature>
<gene>
    <name evidence="2" type="ORF">COCNU_10G005860</name>
</gene>
<dbReference type="AlphaFoldDB" id="A0A8K0N8E3"/>
<keyword evidence="3" id="KW-1185">Reference proteome</keyword>
<evidence type="ECO:0000313" key="3">
    <source>
        <dbReference type="Proteomes" id="UP000797356"/>
    </source>
</evidence>
<protein>
    <submittedName>
        <fullName evidence="2">Uncharacterized protein</fullName>
    </submittedName>
</protein>
<evidence type="ECO:0000313" key="2">
    <source>
        <dbReference type="EMBL" id="KAG1362367.1"/>
    </source>
</evidence>
<proteinExistence type="predicted"/>
<feature type="compositionally biased region" description="Basic and acidic residues" evidence="1">
    <location>
        <begin position="22"/>
        <end position="36"/>
    </location>
</feature>
<sequence>MIPSTRPRQRRIPRQRGWMEPSHPKEEAEEKGHDSVGDLLSAAGVDMNEAEAEVGGEGGLDGAVCATEAEDELPGADAALGSAGKEGEGVDEDGGGGLDPAIGEVGEANVLDGGDALEALLLEERVLEAVDGDHQGRDGSGDSPDDKTYNEVLTGGGSDGNSSMLKSKFWQQKWSMQIRKSYI</sequence>